<evidence type="ECO:0000313" key="2">
    <source>
        <dbReference type="EMBL" id="ACC85411.1"/>
    </source>
</evidence>
<evidence type="ECO:0000256" key="1">
    <source>
        <dbReference type="SAM" id="Coils"/>
    </source>
</evidence>
<dbReference type="KEGG" id="npu:Npun_CF077"/>
<accession>B2JBV7</accession>
<reference evidence="3" key="1">
    <citation type="submission" date="2008-04" db="EMBL/GenBank/DDBJ databases">
        <title>Complete sequence of plasmid 3 of Nostoc punctiforme ATCC 29133.</title>
        <authorList>
            <consortium name="US DOE Joint Genome Institute"/>
            <person name="Copeland A."/>
            <person name="Lucas S."/>
            <person name="Lapidus A."/>
            <person name="Glavina del Rio T."/>
            <person name="Dalin E."/>
            <person name="Tice H."/>
            <person name="Pitluck S."/>
            <person name="Chain P."/>
            <person name="Malfatti S."/>
            <person name="Shin M."/>
            <person name="Vergez L."/>
            <person name="Schmutz J."/>
            <person name="Larimer F."/>
            <person name="Land M."/>
            <person name="Hauser L."/>
            <person name="Kyrpides N."/>
            <person name="Kim E."/>
            <person name="Meeks J.C."/>
            <person name="Elhai J."/>
            <person name="Campbell E.L."/>
            <person name="Thiel T."/>
            <person name="Longmire J."/>
            <person name="Potts M."/>
            <person name="Atlas R."/>
        </authorList>
    </citation>
    <scope>NUCLEOTIDE SEQUENCE [LARGE SCALE GENOMIC DNA]</scope>
    <source>
        <strain evidence="3">ATCC 29133 / PCC 73102</strain>
        <plasmid evidence="3">Plasmid pNPUN03</plasmid>
    </source>
</reference>
<proteinExistence type="predicted"/>
<dbReference type="RefSeq" id="WP_012412908.1">
    <property type="nucleotide sequence ID" value="NC_010630.1"/>
</dbReference>
<dbReference type="EnsemblBacteria" id="ACC85411">
    <property type="protein sequence ID" value="ACC85411"/>
    <property type="gene ID" value="Npun_CF077"/>
</dbReference>
<gene>
    <name evidence="2" type="ordered locus">Npun_CF077</name>
</gene>
<dbReference type="AlphaFoldDB" id="B2JBV7"/>
<dbReference type="Proteomes" id="UP000001191">
    <property type="component" value="Plasmid pNPUN03"/>
</dbReference>
<dbReference type="EMBL" id="CP001040">
    <property type="protein sequence ID" value="ACC85411.1"/>
    <property type="molecule type" value="Genomic_DNA"/>
</dbReference>
<sequence length="165" mass="18904">MKRDIQGKFALKNEDYRLVRSLRLTDSTWVALGITSECLGLTRADYLEQIIREKALPSTVSPSNTREKDFLFPCITRQNTDSPPRNTRFQEEIEVLLAEIQNLSQKNAALMQRTAIAFSQIELELLRDRILLDLKLGKQAPGYKAVQKALNRFIAELTYPNTSVF</sequence>
<name>B2JBV7_NOSP7</name>
<evidence type="ECO:0000313" key="3">
    <source>
        <dbReference type="Proteomes" id="UP000001191"/>
    </source>
</evidence>
<keyword evidence="3" id="KW-1185">Reference proteome</keyword>
<organism evidence="2 3">
    <name type="scientific">Nostoc punctiforme (strain ATCC 29133 / PCC 73102)</name>
    <dbReference type="NCBI Taxonomy" id="63737"/>
    <lineage>
        <taxon>Bacteria</taxon>
        <taxon>Bacillati</taxon>
        <taxon>Cyanobacteriota</taxon>
        <taxon>Cyanophyceae</taxon>
        <taxon>Nostocales</taxon>
        <taxon>Nostocaceae</taxon>
        <taxon>Nostoc</taxon>
    </lineage>
</organism>
<geneLocation type="plasmid" evidence="2 3">
    <name>pNPUN03</name>
</geneLocation>
<dbReference type="HOGENOM" id="CLU_1793299_0_0_3"/>
<keyword evidence="1" id="KW-0175">Coiled coil</keyword>
<feature type="coiled-coil region" evidence="1">
    <location>
        <begin position="86"/>
        <end position="113"/>
    </location>
</feature>
<dbReference type="PhylomeDB" id="B2JBV7"/>
<protein>
    <submittedName>
        <fullName evidence="2">Uncharacterized protein</fullName>
    </submittedName>
</protein>
<keyword evidence="2" id="KW-0614">Plasmid</keyword>
<dbReference type="OrthoDB" id="487044at2"/>